<dbReference type="AlphaFoldDB" id="A0A2P2N2Z8"/>
<protein>
    <submittedName>
        <fullName evidence="1">Uncharacterized protein</fullName>
    </submittedName>
</protein>
<organism evidence="1">
    <name type="scientific">Rhizophora mucronata</name>
    <name type="common">Asiatic mangrove</name>
    <dbReference type="NCBI Taxonomy" id="61149"/>
    <lineage>
        <taxon>Eukaryota</taxon>
        <taxon>Viridiplantae</taxon>
        <taxon>Streptophyta</taxon>
        <taxon>Embryophyta</taxon>
        <taxon>Tracheophyta</taxon>
        <taxon>Spermatophyta</taxon>
        <taxon>Magnoliopsida</taxon>
        <taxon>eudicotyledons</taxon>
        <taxon>Gunneridae</taxon>
        <taxon>Pentapetalae</taxon>
        <taxon>rosids</taxon>
        <taxon>fabids</taxon>
        <taxon>Malpighiales</taxon>
        <taxon>Rhizophoraceae</taxon>
        <taxon>Rhizophora</taxon>
    </lineage>
</organism>
<reference evidence="1" key="1">
    <citation type="submission" date="2018-02" db="EMBL/GenBank/DDBJ databases">
        <title>Rhizophora mucronata_Transcriptome.</title>
        <authorList>
            <person name="Meera S.P."/>
            <person name="Sreeshan A."/>
            <person name="Augustine A."/>
        </authorList>
    </citation>
    <scope>NUCLEOTIDE SEQUENCE</scope>
    <source>
        <tissue evidence="1">Leaf</tissue>
    </source>
</reference>
<name>A0A2P2N2Z8_RHIMU</name>
<sequence length="40" mass="4532">MTRSLRVAVIVTGLLLFGSLISELQAMIVTVLPWYQSFYD</sequence>
<accession>A0A2P2N2Z8</accession>
<evidence type="ECO:0000313" key="1">
    <source>
        <dbReference type="EMBL" id="MBX36852.1"/>
    </source>
</evidence>
<dbReference type="EMBL" id="GGEC01056368">
    <property type="protein sequence ID" value="MBX36852.1"/>
    <property type="molecule type" value="Transcribed_RNA"/>
</dbReference>
<proteinExistence type="predicted"/>